<sequence>MPSLAAPPHTTPPPVHSTRHGSRARARVLGIMEVSGSLQHHHLGDSFSYGWLTQAAAPSFAAEAGHAFGSSRSSYIDMDDAELFSMRWTTTTAASDFDFGLPVPGSGATTNQLVSASQIFRGGRLLPCEPGACSNSAAQQVVDDDSVTRHAAKAVPAPARRSAPSSPLFHSAQSTPVSLSACSSATSNRPTRRGGSSPWKVLLRYVRFLMPLYRKARALAPPRRQKHNRVAPAAGSPGRGSTSSSVEWCHGSADTAVHDAILYCKKSSGQDALLLP</sequence>
<keyword evidence="2" id="KW-1185">Reference proteome</keyword>
<accession>A0ACD5WER9</accession>
<dbReference type="EnsemblPlants" id="AVESA.00010b.r2.4AG0627680.1">
    <property type="protein sequence ID" value="AVESA.00010b.r2.4AG0627680.1.CDS"/>
    <property type="gene ID" value="AVESA.00010b.r2.4AG0627680"/>
</dbReference>
<evidence type="ECO:0000313" key="2">
    <source>
        <dbReference type="Proteomes" id="UP001732700"/>
    </source>
</evidence>
<dbReference type="Proteomes" id="UP001732700">
    <property type="component" value="Chromosome 4A"/>
</dbReference>
<organism evidence="1 2">
    <name type="scientific">Avena sativa</name>
    <name type="common">Oat</name>
    <dbReference type="NCBI Taxonomy" id="4498"/>
    <lineage>
        <taxon>Eukaryota</taxon>
        <taxon>Viridiplantae</taxon>
        <taxon>Streptophyta</taxon>
        <taxon>Embryophyta</taxon>
        <taxon>Tracheophyta</taxon>
        <taxon>Spermatophyta</taxon>
        <taxon>Magnoliopsida</taxon>
        <taxon>Liliopsida</taxon>
        <taxon>Poales</taxon>
        <taxon>Poaceae</taxon>
        <taxon>BOP clade</taxon>
        <taxon>Pooideae</taxon>
        <taxon>Poodae</taxon>
        <taxon>Poeae</taxon>
        <taxon>Poeae Chloroplast Group 1 (Aveneae type)</taxon>
        <taxon>Aveninae</taxon>
        <taxon>Avena</taxon>
    </lineage>
</organism>
<name>A0ACD5WER9_AVESA</name>
<reference evidence="1" key="1">
    <citation type="submission" date="2021-05" db="EMBL/GenBank/DDBJ databases">
        <authorList>
            <person name="Scholz U."/>
            <person name="Mascher M."/>
            <person name="Fiebig A."/>
        </authorList>
    </citation>
    <scope>NUCLEOTIDE SEQUENCE [LARGE SCALE GENOMIC DNA]</scope>
</reference>
<evidence type="ECO:0000313" key="1">
    <source>
        <dbReference type="EnsemblPlants" id="AVESA.00010b.r2.4AG0627680.1.CDS"/>
    </source>
</evidence>
<reference evidence="1" key="2">
    <citation type="submission" date="2025-09" db="UniProtKB">
        <authorList>
            <consortium name="EnsemblPlants"/>
        </authorList>
    </citation>
    <scope>IDENTIFICATION</scope>
</reference>
<protein>
    <submittedName>
        <fullName evidence="1">Uncharacterized protein</fullName>
    </submittedName>
</protein>
<proteinExistence type="predicted"/>